<dbReference type="InterPro" id="IPR002142">
    <property type="entry name" value="Peptidase_S49"/>
</dbReference>
<keyword evidence="2" id="KW-0645">Protease</keyword>
<dbReference type="AlphaFoldDB" id="A0A1S8KNZ4"/>
<dbReference type="SUPFAM" id="SSF52096">
    <property type="entry name" value="ClpP/crotonase"/>
    <property type="match status" value="1"/>
</dbReference>
<dbReference type="PANTHER" id="PTHR42987">
    <property type="entry name" value="PEPTIDASE S49"/>
    <property type="match status" value="1"/>
</dbReference>
<sequence>MNKKRWLIVGIAVILVVVSGVSSIGLTNDNETEQVSNLGGSNPLAMLLGEEDLSEEVLEEGSKNERILVVPIEGVIGPADPQYNHELILAAADEVEEDESIKAVVLKVNSGGGAVYQTREVYDRYMQLKEAVDVPIYSSIDMVGASGAYYMSMVADEVYAGPETIVGSIGVITSVREFSDLMEEYGITQETFTSGEFKDTRSNSRKMTDAEREMIQSQIDASYDVFVDVVDQGRPNLDRAQVTELADGRIFSGREAVENGLVDKEGYFRDVIEAVKVAQEIDGAEVFQYEQTGNPFQNLFNGFPFMQVETTPDVKQMMKDIEDMQGMYLEYRWKGAGRYEQNTAK</sequence>
<dbReference type="Gene3D" id="3.90.226.10">
    <property type="entry name" value="2-enoyl-CoA Hydratase, Chain A, domain 1"/>
    <property type="match status" value="2"/>
</dbReference>
<reference evidence="5 6" key="1">
    <citation type="submission" date="2017-01" db="EMBL/GenBank/DDBJ databases">
        <title>Complete Genome Sequence of Dolosigranulum pigrum isolated from a Patient with interstitial lung disease.</title>
        <authorList>
            <person name="Mukhopadhyay R."/>
            <person name="Joaquin J."/>
            <person name="Hogue R."/>
            <person name="Fitzgerald S."/>
            <person name="Jospin G."/>
            <person name="Eisen J.A."/>
            <person name="Chaturvedi V."/>
        </authorList>
    </citation>
    <scope>NUCLEOTIDE SEQUENCE [LARGE SCALE GENOMIC DNA]</scope>
    <source>
        <strain evidence="5 6">15S00348</strain>
    </source>
</reference>
<dbReference type="GO" id="GO:0008236">
    <property type="term" value="F:serine-type peptidase activity"/>
    <property type="evidence" value="ECO:0007669"/>
    <property type="project" value="UniProtKB-KW"/>
</dbReference>
<accession>A0A1S8KNZ4</accession>
<organism evidence="5 6">
    <name type="scientific">Dolosigranulum pigrum</name>
    <dbReference type="NCBI Taxonomy" id="29394"/>
    <lineage>
        <taxon>Bacteria</taxon>
        <taxon>Bacillati</taxon>
        <taxon>Bacillota</taxon>
        <taxon>Bacilli</taxon>
        <taxon>Lactobacillales</taxon>
        <taxon>Carnobacteriaceae</taxon>
        <taxon>Dolosigranulum</taxon>
    </lineage>
</organism>
<comment type="similarity">
    <text evidence="1">Belongs to the peptidase S49 family.</text>
</comment>
<comment type="caution">
    <text evidence="5">The sequence shown here is derived from an EMBL/GenBank/DDBJ whole genome shotgun (WGS) entry which is preliminary data.</text>
</comment>
<dbReference type="PANTHER" id="PTHR42987:SF7">
    <property type="entry name" value="SIGNAL PEPTIDE PEPTIDASE SPPA-RELATED"/>
    <property type="match status" value="1"/>
</dbReference>
<keyword evidence="3" id="KW-0378">Hydrolase</keyword>
<dbReference type="RefSeq" id="WP_077862853.1">
    <property type="nucleotide sequence ID" value="NZ_CP040408.1"/>
</dbReference>
<evidence type="ECO:0000256" key="3">
    <source>
        <dbReference type="ARBA" id="ARBA00022801"/>
    </source>
</evidence>
<keyword evidence="4" id="KW-0720">Serine protease</keyword>
<protein>
    <submittedName>
        <fullName evidence="5">Uncharacterized protein</fullName>
    </submittedName>
</protein>
<dbReference type="GO" id="GO:0006508">
    <property type="term" value="P:proteolysis"/>
    <property type="evidence" value="ECO:0007669"/>
    <property type="project" value="UniProtKB-KW"/>
</dbReference>
<evidence type="ECO:0000256" key="4">
    <source>
        <dbReference type="ARBA" id="ARBA00022825"/>
    </source>
</evidence>
<dbReference type="InterPro" id="IPR029045">
    <property type="entry name" value="ClpP/crotonase-like_dom_sf"/>
</dbReference>
<proteinExistence type="inferred from homology"/>
<gene>
    <name evidence="5" type="ORF">BWX42_06410</name>
</gene>
<evidence type="ECO:0000256" key="1">
    <source>
        <dbReference type="ARBA" id="ARBA00008683"/>
    </source>
</evidence>
<dbReference type="EMBL" id="MUYF01000003">
    <property type="protein sequence ID" value="OOL81402.1"/>
    <property type="molecule type" value="Genomic_DNA"/>
</dbReference>
<dbReference type="CDD" id="cd07023">
    <property type="entry name" value="S49_Sppa_N_C"/>
    <property type="match status" value="1"/>
</dbReference>
<dbReference type="NCBIfam" id="TIGR00706">
    <property type="entry name" value="SppA_dom"/>
    <property type="match status" value="1"/>
</dbReference>
<dbReference type="InterPro" id="IPR004635">
    <property type="entry name" value="Pept_S49_SppA"/>
</dbReference>
<evidence type="ECO:0000313" key="6">
    <source>
        <dbReference type="Proteomes" id="UP000190409"/>
    </source>
</evidence>
<evidence type="ECO:0000313" key="5">
    <source>
        <dbReference type="EMBL" id="OOL81402.1"/>
    </source>
</evidence>
<evidence type="ECO:0000256" key="2">
    <source>
        <dbReference type="ARBA" id="ARBA00022670"/>
    </source>
</evidence>
<name>A0A1S8KNZ4_9LACT</name>
<dbReference type="Pfam" id="PF01343">
    <property type="entry name" value="Peptidase_S49"/>
    <property type="match status" value="1"/>
</dbReference>
<dbReference type="Proteomes" id="UP000190409">
    <property type="component" value="Unassembled WGS sequence"/>
</dbReference>
<dbReference type="InterPro" id="IPR047272">
    <property type="entry name" value="S49_SppA_C"/>
</dbReference>